<dbReference type="AlphaFoldDB" id="A0A267MIL7"/>
<organism evidence="1 2">
    <name type="scientific">Anaeromicrobium sediminis</name>
    <dbReference type="NCBI Taxonomy" id="1478221"/>
    <lineage>
        <taxon>Bacteria</taxon>
        <taxon>Bacillati</taxon>
        <taxon>Bacillota</taxon>
        <taxon>Clostridia</taxon>
        <taxon>Peptostreptococcales</taxon>
        <taxon>Thermotaleaceae</taxon>
        <taxon>Anaeromicrobium</taxon>
    </lineage>
</organism>
<comment type="caution">
    <text evidence="1">The sequence shown here is derived from an EMBL/GenBank/DDBJ whole genome shotgun (WGS) entry which is preliminary data.</text>
</comment>
<dbReference type="Proteomes" id="UP000216024">
    <property type="component" value="Unassembled WGS sequence"/>
</dbReference>
<name>A0A267MIL7_9FIRM</name>
<evidence type="ECO:0000313" key="2">
    <source>
        <dbReference type="Proteomes" id="UP000216024"/>
    </source>
</evidence>
<evidence type="ECO:0000313" key="1">
    <source>
        <dbReference type="EMBL" id="PAB59419.1"/>
    </source>
</evidence>
<dbReference type="EMBL" id="NIBG01000007">
    <property type="protein sequence ID" value="PAB59419.1"/>
    <property type="molecule type" value="Genomic_DNA"/>
</dbReference>
<proteinExistence type="predicted"/>
<sequence>MTLASSRLLRHEICIEQLKKTGAEIIDFEGVMFFVKYRIGKIGIVYLYHRGTDNTYLLERVKPYSMLINQYRQEEEVVTAITNDIDQFRNAANSKNFPDFLSIDQDFTKLVRYFEDLYLYYNIDKEDLTLMKEEIKKVVDLILDIKNRSKRVYYKTEPKSFK</sequence>
<dbReference type="RefSeq" id="WP_095133286.1">
    <property type="nucleotide sequence ID" value="NZ_NIBG01000007.1"/>
</dbReference>
<accession>A0A267MIL7</accession>
<dbReference type="OrthoDB" id="2057137at2"/>
<protein>
    <submittedName>
        <fullName evidence="1">Uncharacterized protein</fullName>
    </submittedName>
</protein>
<reference evidence="1 2" key="1">
    <citation type="submission" date="2017-06" db="EMBL/GenBank/DDBJ databases">
        <title>Draft genome sequence of anaerobic fermentative bacterium Anaeromicrobium sediminis DY2726D isolated from West Pacific Ocean sediments.</title>
        <authorList>
            <person name="Zeng X."/>
        </authorList>
    </citation>
    <scope>NUCLEOTIDE SEQUENCE [LARGE SCALE GENOMIC DNA]</scope>
    <source>
        <strain evidence="1 2">DY2726D</strain>
    </source>
</reference>
<keyword evidence="2" id="KW-1185">Reference proteome</keyword>
<gene>
    <name evidence="1" type="ORF">CCE28_09370</name>
</gene>